<accession>A0ACD1A9G6</accession>
<dbReference type="Proteomes" id="UP000594014">
    <property type="component" value="Chromosome"/>
</dbReference>
<proteinExistence type="predicted"/>
<reference evidence="1" key="1">
    <citation type="submission" date="2019-08" db="EMBL/GenBank/DDBJ databases">
        <title>Genome sequence of Clostridiales bacterium MT110.</title>
        <authorList>
            <person name="Cao J."/>
        </authorList>
    </citation>
    <scope>NUCLEOTIDE SEQUENCE</scope>
    <source>
        <strain evidence="1">MT110</strain>
    </source>
</reference>
<gene>
    <name evidence="1" type="ORF">FRZ06_07000</name>
</gene>
<sequence length="300" mass="34320">MSQKNKFEYTIKENETELRIKELLKRNFGFSTRLMNKLKAGDYVKLNGSPVKMYATGDTGDRITIDLPQENSHFEPEQIPISVVYEDEDLLIVNKQPGFVVHPTKGHPCRTLANGIMNYMLESNKNYKIRFINRLDMDTSGLLVVAKNSHCQDDMQKQMIENAVVKKYAAVVKGVIDEDEGTVDLPIDKEHEDKVKRTVTDGGYPSVTHYKVLERFERGYTLVELLLETGRTHQIRVHMSHIGHPVVGDVLYGEASVWLIERQALHAKYLSFRHPVTGAVMELEAPLPDDMQELILKIRK</sequence>
<dbReference type="EMBL" id="CP042469">
    <property type="protein sequence ID" value="QOX63107.1"/>
    <property type="molecule type" value="Genomic_DNA"/>
</dbReference>
<organism evidence="1 2">
    <name type="scientific">Anoxybacterium hadale</name>
    <dbReference type="NCBI Taxonomy" id="3408580"/>
    <lineage>
        <taxon>Bacteria</taxon>
        <taxon>Bacillati</taxon>
        <taxon>Bacillota</taxon>
        <taxon>Clostridia</taxon>
        <taxon>Peptostreptococcales</taxon>
        <taxon>Anaerovoracaceae</taxon>
        <taxon>Anoxybacterium</taxon>
    </lineage>
</organism>
<evidence type="ECO:0000313" key="2">
    <source>
        <dbReference type="Proteomes" id="UP000594014"/>
    </source>
</evidence>
<evidence type="ECO:0000313" key="1">
    <source>
        <dbReference type="EMBL" id="QOX63107.1"/>
    </source>
</evidence>
<keyword evidence="2" id="KW-1185">Reference proteome</keyword>
<protein>
    <submittedName>
        <fullName evidence="1">RluA family pseudouridine synthase</fullName>
    </submittedName>
</protein>
<name>A0ACD1A9G6_9FIRM</name>